<keyword evidence="4 5" id="KW-0269">Exonuclease</keyword>
<feature type="domain" description="Exonuclease VII large subunit C-terminal" evidence="7">
    <location>
        <begin position="140"/>
        <end position="453"/>
    </location>
</feature>
<evidence type="ECO:0000313" key="10">
    <source>
        <dbReference type="Proteomes" id="UP000241885"/>
    </source>
</evidence>
<proteinExistence type="inferred from homology"/>
<comment type="similarity">
    <text evidence="5 6">Belongs to the XseA family.</text>
</comment>
<dbReference type="Pfam" id="PF13742">
    <property type="entry name" value="tRNA_anti_2"/>
    <property type="match status" value="1"/>
</dbReference>
<dbReference type="HAMAP" id="MF_00378">
    <property type="entry name" value="Exonuc_7_L"/>
    <property type="match status" value="1"/>
</dbReference>
<dbReference type="CDD" id="cd04489">
    <property type="entry name" value="ExoVII_LU_OBF"/>
    <property type="match status" value="1"/>
</dbReference>
<dbReference type="NCBIfam" id="TIGR00237">
    <property type="entry name" value="xseA"/>
    <property type="match status" value="1"/>
</dbReference>
<evidence type="ECO:0000259" key="7">
    <source>
        <dbReference type="Pfam" id="PF02601"/>
    </source>
</evidence>
<evidence type="ECO:0000256" key="3">
    <source>
        <dbReference type="ARBA" id="ARBA00022801"/>
    </source>
</evidence>
<keyword evidence="2 5" id="KW-0540">Nuclease</keyword>
<dbReference type="InterPro" id="IPR003753">
    <property type="entry name" value="Exonuc_VII_L"/>
</dbReference>
<dbReference type="GO" id="GO:0005737">
    <property type="term" value="C:cytoplasm"/>
    <property type="evidence" value="ECO:0007669"/>
    <property type="project" value="UniProtKB-SubCell"/>
</dbReference>
<dbReference type="GO" id="GO:0006308">
    <property type="term" value="P:DNA catabolic process"/>
    <property type="evidence" value="ECO:0007669"/>
    <property type="project" value="UniProtKB-UniRule"/>
</dbReference>
<dbReference type="OrthoDB" id="9802795at2"/>
<dbReference type="Pfam" id="PF02601">
    <property type="entry name" value="Exonuc_VII_L"/>
    <property type="match status" value="1"/>
</dbReference>
<keyword evidence="10" id="KW-1185">Reference proteome</keyword>
<reference evidence="9 10" key="1">
    <citation type="submission" date="2018-03" db="EMBL/GenBank/DDBJ databases">
        <title>Complete genome sequence of Thauera aromatica, a model organism for studying aromatic compound degradation under denitrifying conditions.</title>
        <authorList>
            <person name="Lo H.-Y."/>
            <person name="Goris T."/>
            <person name="Boll M."/>
            <person name="Mueller J.A."/>
        </authorList>
    </citation>
    <scope>NUCLEOTIDE SEQUENCE [LARGE SCALE GENOMIC DNA]</scope>
    <source>
        <strain evidence="9 10">K172</strain>
    </source>
</reference>
<keyword evidence="3 5" id="KW-0378">Hydrolase</keyword>
<dbReference type="GO" id="GO:0009318">
    <property type="term" value="C:exodeoxyribonuclease VII complex"/>
    <property type="evidence" value="ECO:0007669"/>
    <property type="project" value="UniProtKB-UniRule"/>
</dbReference>
<dbReference type="InterPro" id="IPR020579">
    <property type="entry name" value="Exonuc_VII_lsu_C"/>
</dbReference>
<name>A0A2R4BPE2_THAAR</name>
<dbReference type="AlphaFoldDB" id="A0A2R4BPE2"/>
<dbReference type="PANTHER" id="PTHR30008:SF0">
    <property type="entry name" value="EXODEOXYRIBONUCLEASE 7 LARGE SUBUNIT"/>
    <property type="match status" value="1"/>
</dbReference>
<comment type="subunit">
    <text evidence="5">Heterooligomer composed of large and small subunits.</text>
</comment>
<evidence type="ECO:0000256" key="1">
    <source>
        <dbReference type="ARBA" id="ARBA00022490"/>
    </source>
</evidence>
<dbReference type="EC" id="3.1.11.6" evidence="5"/>
<gene>
    <name evidence="5" type="primary">xseA</name>
    <name evidence="9" type="ORF">Tharo_2196</name>
</gene>
<dbReference type="GO" id="GO:0003676">
    <property type="term" value="F:nucleic acid binding"/>
    <property type="evidence" value="ECO:0007669"/>
    <property type="project" value="InterPro"/>
</dbReference>
<dbReference type="Proteomes" id="UP000241885">
    <property type="component" value="Chromosome"/>
</dbReference>
<evidence type="ECO:0000256" key="2">
    <source>
        <dbReference type="ARBA" id="ARBA00022722"/>
    </source>
</evidence>
<accession>A0A2R4BPE2</accession>
<dbReference type="EMBL" id="CP028339">
    <property type="protein sequence ID" value="AVR89094.1"/>
    <property type="molecule type" value="Genomic_DNA"/>
</dbReference>
<organism evidence="9 10">
    <name type="scientific">Thauera aromatica K172</name>
    <dbReference type="NCBI Taxonomy" id="44139"/>
    <lineage>
        <taxon>Bacteria</taxon>
        <taxon>Pseudomonadati</taxon>
        <taxon>Pseudomonadota</taxon>
        <taxon>Betaproteobacteria</taxon>
        <taxon>Rhodocyclales</taxon>
        <taxon>Zoogloeaceae</taxon>
        <taxon>Thauera</taxon>
    </lineage>
</organism>
<evidence type="ECO:0000256" key="6">
    <source>
        <dbReference type="RuleBase" id="RU004355"/>
    </source>
</evidence>
<protein>
    <recommendedName>
        <fullName evidence="5">Exodeoxyribonuclease 7 large subunit</fullName>
        <ecNumber evidence="5">3.1.11.6</ecNumber>
    </recommendedName>
    <alternativeName>
        <fullName evidence="5">Exodeoxyribonuclease VII large subunit</fullName>
        <shortName evidence="5">Exonuclease VII large subunit</shortName>
    </alternativeName>
</protein>
<feature type="domain" description="OB-fold nucleic acid binding" evidence="8">
    <location>
        <begin position="24"/>
        <end position="116"/>
    </location>
</feature>
<keyword evidence="1 5" id="KW-0963">Cytoplasm</keyword>
<comment type="catalytic activity">
    <reaction evidence="5 6">
        <text>Exonucleolytic cleavage in either 5'- to 3'- or 3'- to 5'-direction to yield nucleoside 5'-phosphates.</text>
        <dbReference type="EC" id="3.1.11.6"/>
    </reaction>
</comment>
<comment type="function">
    <text evidence="5">Bidirectionally degrades single-stranded DNA into large acid-insoluble oligonucleotides, which are then degraded further into small acid-soluble oligonucleotides.</text>
</comment>
<sequence>MESAASAPLPDPDNPARTLSAPVLSVSELNRLAREVLESALPLSWVGGEISNLTRAASGHVYFTLKDANAQVRCAMWRNRAQLLPFRPENGMRVEARALVTLYEARGDFQLNVETLRPAGIGALFEAFNRLKNRLAAEGLFDPAGRRPLPRFPRAVGVVSSPQAAALRDVLVTLRRRAPHLAVVLYPAPVQGADAAARLREAVVTAGRRAHQDGVELLLLVRGGGSIEDLWAFNDESLARALRACPLPVVSGIGHETDFTIADFAADLRAPTPTSAAELASAGWHAVRAELAALEPRLGRAIGRRLETLAQRLDRAALRLIHPRQRLERERERLALAARHLRAALERRLERAALRCARAGTRLDAARPELASYRQRVDALGLRLRQAMLTQAELRRVRLAALAAHLQHLAPEAVLARGYAIARDSRGRVLRVAAEVENGATVSVQLARGRLDASVLGHHDD</sequence>
<dbReference type="RefSeq" id="WP_107221251.1">
    <property type="nucleotide sequence ID" value="NZ_CP028339.1"/>
</dbReference>
<evidence type="ECO:0000256" key="5">
    <source>
        <dbReference type="HAMAP-Rule" id="MF_00378"/>
    </source>
</evidence>
<evidence type="ECO:0000313" key="9">
    <source>
        <dbReference type="EMBL" id="AVR89094.1"/>
    </source>
</evidence>
<dbReference type="KEGG" id="tak:Tharo_2196"/>
<dbReference type="GO" id="GO:0008855">
    <property type="term" value="F:exodeoxyribonuclease VII activity"/>
    <property type="evidence" value="ECO:0007669"/>
    <property type="project" value="UniProtKB-UniRule"/>
</dbReference>
<dbReference type="PANTHER" id="PTHR30008">
    <property type="entry name" value="EXODEOXYRIBONUCLEASE 7 LARGE SUBUNIT"/>
    <property type="match status" value="1"/>
</dbReference>
<comment type="subcellular location">
    <subcellularLocation>
        <location evidence="5 6">Cytoplasm</location>
    </subcellularLocation>
</comment>
<evidence type="ECO:0000259" key="8">
    <source>
        <dbReference type="Pfam" id="PF13742"/>
    </source>
</evidence>
<dbReference type="InterPro" id="IPR025824">
    <property type="entry name" value="OB-fold_nuc-bd_dom"/>
</dbReference>
<evidence type="ECO:0000256" key="4">
    <source>
        <dbReference type="ARBA" id="ARBA00022839"/>
    </source>
</evidence>